<evidence type="ECO:0000313" key="2">
    <source>
        <dbReference type="EMBL" id="MDN4603244.1"/>
    </source>
</evidence>
<dbReference type="PANTHER" id="PTHR33886:SF8">
    <property type="entry name" value="UNSATURATED RHAMNOGALACTURONAN HYDROLASE (EUROFUNG)"/>
    <property type="match status" value="1"/>
</dbReference>
<accession>A0ABT8JDR4</accession>
<organism evidence="2 3">
    <name type="scientific">Paenibacillus vandeheii</name>
    <dbReference type="NCBI Taxonomy" id="3035917"/>
    <lineage>
        <taxon>Bacteria</taxon>
        <taxon>Bacillati</taxon>
        <taxon>Bacillota</taxon>
        <taxon>Bacilli</taxon>
        <taxon>Bacillales</taxon>
        <taxon>Paenibacillaceae</taxon>
        <taxon>Paenibacillus</taxon>
    </lineage>
</organism>
<dbReference type="PANTHER" id="PTHR33886">
    <property type="entry name" value="UNSATURATED RHAMNOGALACTURONAN HYDROLASE (EUROFUNG)"/>
    <property type="match status" value="1"/>
</dbReference>
<gene>
    <name evidence="2" type="ORF">P5G61_18545</name>
</gene>
<dbReference type="Proteomes" id="UP001174205">
    <property type="component" value="Unassembled WGS sequence"/>
</dbReference>
<dbReference type="InterPro" id="IPR010905">
    <property type="entry name" value="Glyco_hydro_88"/>
</dbReference>
<comment type="caution">
    <text evidence="2">The sequence shown here is derived from an EMBL/GenBank/DDBJ whole genome shotgun (WGS) entry which is preliminary data.</text>
</comment>
<name>A0ABT8JDR4_9BACL</name>
<dbReference type="GO" id="GO:0016787">
    <property type="term" value="F:hydrolase activity"/>
    <property type="evidence" value="ECO:0007669"/>
    <property type="project" value="UniProtKB-KW"/>
</dbReference>
<dbReference type="InterPro" id="IPR008928">
    <property type="entry name" value="6-hairpin_glycosidase_sf"/>
</dbReference>
<dbReference type="InterPro" id="IPR052043">
    <property type="entry name" value="PolySaccharide_Degr_Enz"/>
</dbReference>
<proteinExistence type="predicted"/>
<keyword evidence="1 2" id="KW-0378">Hydrolase</keyword>
<evidence type="ECO:0000256" key="1">
    <source>
        <dbReference type="ARBA" id="ARBA00022801"/>
    </source>
</evidence>
<evidence type="ECO:0000313" key="3">
    <source>
        <dbReference type="Proteomes" id="UP001174205"/>
    </source>
</evidence>
<dbReference type="SUPFAM" id="SSF48208">
    <property type="entry name" value="Six-hairpin glycosidases"/>
    <property type="match status" value="1"/>
</dbReference>
<keyword evidence="3" id="KW-1185">Reference proteome</keyword>
<sequence>MQETKGVKTNMPNPMMLQERISKVSRAMESMKNTSINEQFPIGLIDIHLWEWPQGVGLYGLLQLYDATKDAEVLEFLELWYNARLMEGLPEKNVNTCAPLLTLISLCELTGNQEYEHVCEEWSSWIMNGLLRTGDGAFQHMITGDANDGQILIDTLFMTVLFLAKAGVYFKKPDLVEEAKRQFLVHIKYLYNKRTGLFYHGWDFNENHNYGAVHWGRGNAWYTAGVMDFLNIIPIEDGLKSYLLDTATAQVRALSKLQDEDGMWHTVLDDPDSYKETSATAAIGYGILKGIRYGYLDESYRQTGMRALEAVLKQIDDKGVVQQVSYGTPVGQDAQFYKDIPLSPMGYGQALTLFILIEGLHTSAS</sequence>
<dbReference type="RefSeq" id="WP_301247851.1">
    <property type="nucleotide sequence ID" value="NZ_JAROCD010000009.1"/>
</dbReference>
<dbReference type="Gene3D" id="1.50.10.10">
    <property type="match status" value="1"/>
</dbReference>
<dbReference type="Pfam" id="PF07470">
    <property type="entry name" value="Glyco_hydro_88"/>
    <property type="match status" value="1"/>
</dbReference>
<protein>
    <submittedName>
        <fullName evidence="2">Glycoside hydrolase family 88 protein</fullName>
    </submittedName>
</protein>
<reference evidence="2" key="1">
    <citation type="submission" date="2023-03" db="EMBL/GenBank/DDBJ databases">
        <title>MT1 and MT2 Draft Genomes of Novel Species.</title>
        <authorList>
            <person name="Venkateswaran K."/>
        </authorList>
    </citation>
    <scope>NUCLEOTIDE SEQUENCE</scope>
    <source>
        <strain evidence="2">F6_3S_P_1C</strain>
    </source>
</reference>
<dbReference type="EMBL" id="JAROCD010000009">
    <property type="protein sequence ID" value="MDN4603244.1"/>
    <property type="molecule type" value="Genomic_DNA"/>
</dbReference>
<dbReference type="InterPro" id="IPR012341">
    <property type="entry name" value="6hp_glycosidase-like_sf"/>
</dbReference>